<proteinExistence type="predicted"/>
<name>A0A1S7QE42_9HYPH</name>
<feature type="compositionally biased region" description="Basic and acidic residues" evidence="1">
    <location>
        <begin position="11"/>
        <end position="21"/>
    </location>
</feature>
<gene>
    <name evidence="2" type="ORF">AGR7C_Cc260530</name>
</gene>
<organism evidence="2 3">
    <name type="scientific">Agrobacterium deltaense Zutra 3/1</name>
    <dbReference type="NCBI Taxonomy" id="1183427"/>
    <lineage>
        <taxon>Bacteria</taxon>
        <taxon>Pseudomonadati</taxon>
        <taxon>Pseudomonadota</taxon>
        <taxon>Alphaproteobacteria</taxon>
        <taxon>Hyphomicrobiales</taxon>
        <taxon>Rhizobiaceae</taxon>
        <taxon>Rhizobium/Agrobacterium group</taxon>
        <taxon>Agrobacterium</taxon>
    </lineage>
</organism>
<reference evidence="2 3" key="1">
    <citation type="submission" date="2016-01" db="EMBL/GenBank/DDBJ databases">
        <authorList>
            <person name="Oliw E.H."/>
        </authorList>
    </citation>
    <scope>NUCLEOTIDE SEQUENCE [LARGE SCALE GENOMIC DNA]</scope>
    <source>
        <strain evidence="2 3">Zutra 3-1</strain>
    </source>
</reference>
<dbReference type="AlphaFoldDB" id="A0A1S7QE42"/>
<protein>
    <submittedName>
        <fullName evidence="2">Uncharacterized protein</fullName>
    </submittedName>
</protein>
<evidence type="ECO:0000256" key="1">
    <source>
        <dbReference type="SAM" id="MobiDB-lite"/>
    </source>
</evidence>
<evidence type="ECO:0000313" key="2">
    <source>
        <dbReference type="EMBL" id="CUX35473.1"/>
    </source>
</evidence>
<accession>A0A1S7QE42</accession>
<sequence length="21" mass="2298">MPLRIQSAVHSSERTKDALAS</sequence>
<dbReference type="Proteomes" id="UP000191987">
    <property type="component" value="Unassembled WGS sequence"/>
</dbReference>
<evidence type="ECO:0000313" key="3">
    <source>
        <dbReference type="Proteomes" id="UP000191987"/>
    </source>
</evidence>
<feature type="region of interest" description="Disordered" evidence="1">
    <location>
        <begin position="1"/>
        <end position="21"/>
    </location>
</feature>
<dbReference type="EMBL" id="FBWG01000019">
    <property type="protein sequence ID" value="CUX35473.1"/>
    <property type="molecule type" value="Genomic_DNA"/>
</dbReference>